<dbReference type="AlphaFoldDB" id="F5XX84"/>
<evidence type="ECO:0000313" key="8">
    <source>
        <dbReference type="Proteomes" id="UP000008385"/>
    </source>
</evidence>
<keyword evidence="2" id="KW-0479">Metal-binding</keyword>
<dbReference type="Proteomes" id="UP000008385">
    <property type="component" value="Chromosome"/>
</dbReference>
<dbReference type="HOGENOM" id="CLU_1146270_0_0_4"/>
<keyword evidence="3" id="KW-0408">Iron</keyword>
<feature type="domain" description="Rieske" evidence="6">
    <location>
        <begin position="87"/>
        <end position="180"/>
    </location>
</feature>
<evidence type="ECO:0000313" key="7">
    <source>
        <dbReference type="EMBL" id="AEG93028.1"/>
    </source>
</evidence>
<accession>F5XX84</accession>
<dbReference type="InterPro" id="IPR036922">
    <property type="entry name" value="Rieske_2Fe-2S_sf"/>
</dbReference>
<evidence type="ECO:0000259" key="6">
    <source>
        <dbReference type="PROSITE" id="PS51296"/>
    </source>
</evidence>
<reference evidence="8" key="1">
    <citation type="submission" date="2006-01" db="EMBL/GenBank/DDBJ databases">
        <title>Genome of the cyst-dividing bacterium Ramlibacter tataouinensis.</title>
        <authorList>
            <person name="Barakat M."/>
            <person name="Ortet P."/>
            <person name="De Luca G."/>
            <person name="Jourlin-Castelli C."/>
            <person name="Ansaldi M."/>
            <person name="Py B."/>
            <person name="Fichant G."/>
            <person name="Coutinho P."/>
            <person name="Voulhoux R."/>
            <person name="Bastien O."/>
            <person name="Roy S."/>
            <person name="Marechal E."/>
            <person name="Henrissat B."/>
            <person name="Quentin Y."/>
            <person name="Noirot P."/>
            <person name="Filloux A."/>
            <person name="Mejean V."/>
            <person name="DuBow M."/>
            <person name="Barras F."/>
            <person name="Heulin T."/>
        </authorList>
    </citation>
    <scope>NUCLEOTIDE SEQUENCE [LARGE SCALE GENOMIC DNA]</scope>
    <source>
        <strain evidence="8">ATCC BAA-407 / DSM 14655 / LMG 21543 / TTB310</strain>
    </source>
</reference>
<evidence type="ECO:0000256" key="3">
    <source>
        <dbReference type="ARBA" id="ARBA00023004"/>
    </source>
</evidence>
<keyword evidence="1" id="KW-0001">2Fe-2S</keyword>
<dbReference type="GO" id="GO:0051537">
    <property type="term" value="F:2 iron, 2 sulfur cluster binding"/>
    <property type="evidence" value="ECO:0007669"/>
    <property type="project" value="UniProtKB-KW"/>
</dbReference>
<dbReference type="InterPro" id="IPR006311">
    <property type="entry name" value="TAT_signal"/>
</dbReference>
<dbReference type="EMBL" id="CP000245">
    <property type="protein sequence ID" value="AEG93028.1"/>
    <property type="molecule type" value="Genomic_DNA"/>
</dbReference>
<gene>
    <name evidence="7" type="ordered locus">Rta_19360</name>
</gene>
<dbReference type="InterPro" id="IPR014349">
    <property type="entry name" value="Rieske_Fe-S_prot"/>
</dbReference>
<dbReference type="STRING" id="365046.Rta_19360"/>
<protein>
    <submittedName>
        <fullName evidence="7">Rieske-I iron sulfur protein-like protein</fullName>
    </submittedName>
</protein>
<dbReference type="GO" id="GO:0046872">
    <property type="term" value="F:metal ion binding"/>
    <property type="evidence" value="ECO:0007669"/>
    <property type="project" value="UniProtKB-KW"/>
</dbReference>
<dbReference type="PROSITE" id="PS51318">
    <property type="entry name" value="TAT"/>
    <property type="match status" value="1"/>
</dbReference>
<dbReference type="eggNOG" id="COG0723">
    <property type="taxonomic scope" value="Bacteria"/>
</dbReference>
<evidence type="ECO:0000256" key="4">
    <source>
        <dbReference type="ARBA" id="ARBA00023014"/>
    </source>
</evidence>
<proteinExistence type="predicted"/>
<keyword evidence="8" id="KW-1185">Reference proteome</keyword>
<evidence type="ECO:0000256" key="1">
    <source>
        <dbReference type="ARBA" id="ARBA00022714"/>
    </source>
</evidence>
<dbReference type="PANTHER" id="PTHR10134">
    <property type="entry name" value="CYTOCHROME B-C1 COMPLEX SUBUNIT RIESKE, MITOCHONDRIAL"/>
    <property type="match status" value="1"/>
</dbReference>
<evidence type="ECO:0000256" key="5">
    <source>
        <dbReference type="ARBA" id="ARBA00023157"/>
    </source>
</evidence>
<sequence length="245" mass="26567">MAAPDPKKKHPMDRRSFIESCTAGAACLSSSAALPAFAADARPKAYARALLVDEQNQPLRASSLRPQTNYVFHYPFEATPAFLLDLGKPAAPQSLTTRSRDTYQWPGGVGSRRSIVAFSAICSHQLVYPTREVSFISFRKTRAQRGVQDSLIHCCAEHSQYDPARGAEVLSGPAPQPLAAILLSHDPQADTLTATGTLGGELFDAFFQKYATKLSLDVGAKARNAVAGQAVVRELDRFCRNNVQC</sequence>
<organism evidence="7 8">
    <name type="scientific">Ramlibacter tataouinensis (strain ATCC BAA-407 / DSM 14655 / LMG 21543 / TTB310)</name>
    <dbReference type="NCBI Taxonomy" id="365046"/>
    <lineage>
        <taxon>Bacteria</taxon>
        <taxon>Pseudomonadati</taxon>
        <taxon>Pseudomonadota</taxon>
        <taxon>Betaproteobacteria</taxon>
        <taxon>Burkholderiales</taxon>
        <taxon>Comamonadaceae</taxon>
        <taxon>Ramlibacter</taxon>
    </lineage>
</organism>
<keyword evidence="5" id="KW-1015">Disulfide bond</keyword>
<reference evidence="7 8" key="2">
    <citation type="journal article" date="2011" name="PLoS ONE">
        <title>The Cyst-Dividing Bacterium Ramlibacter tataouinensis TTB310 Genome Reveals a Well-Stocked Toolbox for Adaptation to a Desert Environment.</title>
        <authorList>
            <person name="De Luca G."/>
            <person name="Barakat M."/>
            <person name="Ortet P."/>
            <person name="Fochesato S."/>
            <person name="Jourlin-Castelli C."/>
            <person name="Ansaldi M."/>
            <person name="Py B."/>
            <person name="Fichant G."/>
            <person name="Coutinho P.M."/>
            <person name="Voulhoux R."/>
            <person name="Bastien O."/>
            <person name="Marechal E."/>
            <person name="Henrissat B."/>
            <person name="Quentin Y."/>
            <person name="Noirot P."/>
            <person name="Filloux A."/>
            <person name="Mejean V."/>
            <person name="Dubow M.S."/>
            <person name="Barras F."/>
            <person name="Barbe V."/>
            <person name="Weissenbach J."/>
            <person name="Mihalcescu I."/>
            <person name="Vermeglio A."/>
            <person name="Achouak W."/>
            <person name="Heulin T."/>
        </authorList>
    </citation>
    <scope>NUCLEOTIDE SEQUENCE [LARGE SCALE GENOMIC DNA]</scope>
    <source>
        <strain evidence="8">ATCC BAA-407 / DSM 14655 / LMG 21543 / TTB310</strain>
    </source>
</reference>
<dbReference type="InterPro" id="IPR017941">
    <property type="entry name" value="Rieske_2Fe-2S"/>
</dbReference>
<dbReference type="PROSITE" id="PS51296">
    <property type="entry name" value="RIESKE"/>
    <property type="match status" value="1"/>
</dbReference>
<dbReference type="Gene3D" id="2.102.10.10">
    <property type="entry name" value="Rieske [2Fe-2S] iron-sulphur domain"/>
    <property type="match status" value="1"/>
</dbReference>
<name>F5XX84_RAMTT</name>
<dbReference type="KEGG" id="rta:Rta_19360"/>
<evidence type="ECO:0000256" key="2">
    <source>
        <dbReference type="ARBA" id="ARBA00022723"/>
    </source>
</evidence>
<keyword evidence="4" id="KW-0411">Iron-sulfur</keyword>
<dbReference type="SUPFAM" id="SSF50022">
    <property type="entry name" value="ISP domain"/>
    <property type="match status" value="1"/>
</dbReference>